<dbReference type="InterPro" id="IPR000873">
    <property type="entry name" value="AMP-dep_synth/lig_dom"/>
</dbReference>
<reference evidence="2 3" key="1">
    <citation type="submission" date="2022-11" db="EMBL/GenBank/DDBJ databases">
        <title>Host association and intracellularity evolved multiple times independently in the Rickettsiales.</title>
        <authorList>
            <person name="Castelli M."/>
            <person name="Nardi T."/>
            <person name="Gammuto L."/>
            <person name="Bellinzona G."/>
            <person name="Sabaneyeva E."/>
            <person name="Potekhin A."/>
            <person name="Serra V."/>
            <person name="Petroni G."/>
            <person name="Sassera D."/>
        </authorList>
    </citation>
    <scope>NUCLEOTIDE SEQUENCE [LARGE SCALE GENOMIC DNA]</scope>
    <source>
        <strain evidence="2 3">NDG2</strain>
    </source>
</reference>
<dbReference type="InterPro" id="IPR020845">
    <property type="entry name" value="AMP-binding_CS"/>
</dbReference>
<proteinExistence type="predicted"/>
<dbReference type="PANTHER" id="PTHR45527:SF1">
    <property type="entry name" value="FATTY ACID SYNTHASE"/>
    <property type="match status" value="1"/>
</dbReference>
<dbReference type="PANTHER" id="PTHR45527">
    <property type="entry name" value="NONRIBOSOMAL PEPTIDE SYNTHETASE"/>
    <property type="match status" value="1"/>
</dbReference>
<dbReference type="SUPFAM" id="SSF56801">
    <property type="entry name" value="Acetyl-CoA synthetase-like"/>
    <property type="match status" value="1"/>
</dbReference>
<gene>
    <name evidence="2" type="ORF">Bandiella_00694</name>
</gene>
<accession>A0ABZ0ULK7</accession>
<dbReference type="PRINTS" id="PR00154">
    <property type="entry name" value="AMPBINDING"/>
</dbReference>
<dbReference type="EMBL" id="CP110820">
    <property type="protein sequence ID" value="WPX96577.1"/>
    <property type="molecule type" value="Genomic_DNA"/>
</dbReference>
<dbReference type="InterPro" id="IPR042099">
    <property type="entry name" value="ANL_N_sf"/>
</dbReference>
<dbReference type="PROSITE" id="PS00455">
    <property type="entry name" value="AMP_BINDING"/>
    <property type="match status" value="1"/>
</dbReference>
<dbReference type="Gene3D" id="3.40.50.12780">
    <property type="entry name" value="N-terminal domain of ligase-like"/>
    <property type="match status" value="1"/>
</dbReference>
<dbReference type="Pfam" id="PF00501">
    <property type="entry name" value="AMP-binding"/>
    <property type="match status" value="1"/>
</dbReference>
<dbReference type="RefSeq" id="WP_323733335.1">
    <property type="nucleotide sequence ID" value="NZ_CP110820.1"/>
</dbReference>
<feature type="domain" description="AMP-dependent synthetase/ligase" evidence="1">
    <location>
        <begin position="16"/>
        <end position="89"/>
    </location>
</feature>
<keyword evidence="3" id="KW-1185">Reference proteome</keyword>
<evidence type="ECO:0000313" key="3">
    <source>
        <dbReference type="Proteomes" id="UP001327219"/>
    </source>
</evidence>
<dbReference type="Proteomes" id="UP001327219">
    <property type="component" value="Chromosome"/>
</dbReference>
<protein>
    <submittedName>
        <fullName evidence="2">Non-ribosomal peptide synthesis amino acid adenylation domain protein</fullName>
    </submittedName>
</protein>
<evidence type="ECO:0000259" key="1">
    <source>
        <dbReference type="Pfam" id="PF00501"/>
    </source>
</evidence>
<name>A0ABZ0ULK7_9RICK</name>
<organism evidence="2 3">
    <name type="scientific">Candidatus Bandiella euplotis</name>
    <dbReference type="NCBI Taxonomy" id="1664265"/>
    <lineage>
        <taxon>Bacteria</taxon>
        <taxon>Pseudomonadati</taxon>
        <taxon>Pseudomonadota</taxon>
        <taxon>Alphaproteobacteria</taxon>
        <taxon>Rickettsiales</taxon>
        <taxon>Candidatus Midichloriaceae</taxon>
        <taxon>Candidatus Bandiella</taxon>
    </lineage>
</organism>
<evidence type="ECO:0000313" key="2">
    <source>
        <dbReference type="EMBL" id="WPX96577.1"/>
    </source>
</evidence>
<dbReference type="InterPro" id="IPR020459">
    <property type="entry name" value="AMP-binding"/>
</dbReference>
<sequence length="96" mass="10723">MTTLSNVVLTNKIYKQDIQSIIDTTFANKMVSILAIDHNETLEKLREQPHANPRNIGLRANLAYVIYTSGTTGNPKGVMIDHSAYITTIKYGSVER</sequence>